<evidence type="ECO:0000313" key="3">
    <source>
        <dbReference type="Proteomes" id="UP000520535"/>
    </source>
</evidence>
<dbReference type="FunFam" id="2.60.120.260:FF:000025">
    <property type="entry name" value="DNA repair protein XRCC1 isoform X1"/>
    <property type="match status" value="1"/>
</dbReference>
<dbReference type="GO" id="GO:0000012">
    <property type="term" value="P:single strand break repair"/>
    <property type="evidence" value="ECO:0007669"/>
    <property type="project" value="InterPro"/>
</dbReference>
<gene>
    <name evidence="2" type="primary">Xrcc1_0</name>
    <name evidence="2" type="ORF">BRALEP_R14067</name>
</gene>
<dbReference type="Proteomes" id="UP000520535">
    <property type="component" value="Unassembled WGS sequence"/>
</dbReference>
<evidence type="ECO:0000313" key="2">
    <source>
        <dbReference type="EMBL" id="NXS55084.1"/>
    </source>
</evidence>
<dbReference type="GO" id="GO:0005634">
    <property type="term" value="C:nucleus"/>
    <property type="evidence" value="ECO:0007669"/>
    <property type="project" value="InterPro"/>
</dbReference>
<dbReference type="AlphaFoldDB" id="A0A7L2VAH6"/>
<dbReference type="PANTHER" id="PTHR11370:SF4">
    <property type="entry name" value="DNA-REPAIR PROTEIN XRCC1 N-TERMINAL DOMAIN-CONTAINING PROTEIN"/>
    <property type="match status" value="1"/>
</dbReference>
<organism evidence="2 3">
    <name type="scientific">Brachypteracias leptosomus</name>
    <name type="common">short-legged ground-roller</name>
    <dbReference type="NCBI Taxonomy" id="135165"/>
    <lineage>
        <taxon>Eukaryota</taxon>
        <taxon>Metazoa</taxon>
        <taxon>Chordata</taxon>
        <taxon>Craniata</taxon>
        <taxon>Vertebrata</taxon>
        <taxon>Euteleostomi</taxon>
        <taxon>Archelosauria</taxon>
        <taxon>Archosauria</taxon>
        <taxon>Dinosauria</taxon>
        <taxon>Saurischia</taxon>
        <taxon>Theropoda</taxon>
        <taxon>Coelurosauria</taxon>
        <taxon>Aves</taxon>
        <taxon>Neognathae</taxon>
        <taxon>Neoaves</taxon>
        <taxon>Telluraves</taxon>
        <taxon>Coraciimorphae</taxon>
        <taxon>Coraciiformes</taxon>
        <taxon>Brachypteraciidae</taxon>
        <taxon>Brachypteracias</taxon>
    </lineage>
</organism>
<proteinExistence type="predicted"/>
<dbReference type="GO" id="GO:0006284">
    <property type="term" value="P:base-excision repair"/>
    <property type="evidence" value="ECO:0007669"/>
    <property type="project" value="TreeGrafter"/>
</dbReference>
<feature type="non-terminal residue" evidence="2">
    <location>
        <position position="111"/>
    </location>
</feature>
<dbReference type="Pfam" id="PF01834">
    <property type="entry name" value="XRCC1_N"/>
    <property type="match status" value="1"/>
</dbReference>
<dbReference type="GO" id="GO:0003684">
    <property type="term" value="F:damaged DNA binding"/>
    <property type="evidence" value="ECO:0007669"/>
    <property type="project" value="InterPro"/>
</dbReference>
<dbReference type="Gene3D" id="2.60.120.260">
    <property type="entry name" value="Galactose-binding domain-like"/>
    <property type="match status" value="1"/>
</dbReference>
<reference evidence="2 3" key="1">
    <citation type="submission" date="2019-09" db="EMBL/GenBank/DDBJ databases">
        <title>Bird 10,000 Genomes (B10K) Project - Family phase.</title>
        <authorList>
            <person name="Zhang G."/>
        </authorList>
    </citation>
    <scope>NUCLEOTIDE SEQUENCE [LARGE SCALE GENOMIC DNA]</scope>
    <source>
        <strain evidence="2">B10K-DU-012-52</strain>
    </source>
</reference>
<sequence length="111" mass="12583">LSPDPLPSLLQDPKYPVENLLREDTPRPWLSCPQDRSRQLRVELQLERASPIGYLDIGNCGCAFVQVEVGRSSWALGQPYQPLVPCVVLMTPEESRRGRNLHGVRMFKEGK</sequence>
<protein>
    <submittedName>
        <fullName evidence="2">XRCC1 protein</fullName>
    </submittedName>
</protein>
<dbReference type="SUPFAM" id="SSF49785">
    <property type="entry name" value="Galactose-binding domain-like"/>
    <property type="match status" value="1"/>
</dbReference>
<keyword evidence="3" id="KW-1185">Reference proteome</keyword>
<name>A0A7L2VAH6_9AVES</name>
<dbReference type="InterPro" id="IPR002706">
    <property type="entry name" value="Xrcc1_N"/>
</dbReference>
<feature type="non-terminal residue" evidence="2">
    <location>
        <position position="1"/>
    </location>
</feature>
<feature type="domain" description="DNA-repair protein Xrcc1 N-terminal" evidence="1">
    <location>
        <begin position="11"/>
        <end position="110"/>
    </location>
</feature>
<accession>A0A7L2VAH6</accession>
<evidence type="ECO:0000259" key="1">
    <source>
        <dbReference type="Pfam" id="PF01834"/>
    </source>
</evidence>
<comment type="caution">
    <text evidence="2">The sequence shown here is derived from an EMBL/GenBank/DDBJ whole genome shotgun (WGS) entry which is preliminary data.</text>
</comment>
<dbReference type="InterPro" id="IPR008979">
    <property type="entry name" value="Galactose-bd-like_sf"/>
</dbReference>
<dbReference type="EMBL" id="VYZX01010222">
    <property type="protein sequence ID" value="NXS55084.1"/>
    <property type="molecule type" value="Genomic_DNA"/>
</dbReference>
<dbReference type="OrthoDB" id="25840at2759"/>
<dbReference type="PANTHER" id="PTHR11370">
    <property type="entry name" value="DNA-REPAIR PROTEIN XRCC1"/>
    <property type="match status" value="1"/>
</dbReference>